<feature type="transmembrane region" description="Helical" evidence="9">
    <location>
        <begin position="278"/>
        <end position="300"/>
    </location>
</feature>
<organism evidence="11">
    <name type="scientific">Capitella teleta</name>
    <name type="common">Polychaete worm</name>
    <dbReference type="NCBI Taxonomy" id="283909"/>
    <lineage>
        <taxon>Eukaryota</taxon>
        <taxon>Metazoa</taxon>
        <taxon>Spiralia</taxon>
        <taxon>Lophotrochozoa</taxon>
        <taxon>Annelida</taxon>
        <taxon>Polychaeta</taxon>
        <taxon>Sedentaria</taxon>
        <taxon>Scolecida</taxon>
        <taxon>Capitellidae</taxon>
        <taxon>Capitella</taxon>
    </lineage>
</organism>
<dbReference type="SMART" id="SM00382">
    <property type="entry name" value="AAA"/>
    <property type="match status" value="2"/>
</dbReference>
<dbReference type="FunFam" id="3.40.50.300:FF:000327">
    <property type="entry name" value="ATP-binding cassette sub-family A member 3"/>
    <property type="match status" value="1"/>
</dbReference>
<dbReference type="FunCoup" id="R7UPA9">
    <property type="interactions" value="332"/>
</dbReference>
<gene>
    <name evidence="11" type="ORF">CAPTEDRAFT_103477</name>
</gene>
<feature type="transmembrane region" description="Helical" evidence="9">
    <location>
        <begin position="1145"/>
        <end position="1164"/>
    </location>
</feature>
<reference evidence="13" key="1">
    <citation type="submission" date="2012-12" db="EMBL/GenBank/DDBJ databases">
        <authorList>
            <person name="Hellsten U."/>
            <person name="Grimwood J."/>
            <person name="Chapman J.A."/>
            <person name="Shapiro H."/>
            <person name="Aerts A."/>
            <person name="Otillar R.P."/>
            <person name="Terry A.Y."/>
            <person name="Boore J.L."/>
            <person name="Simakov O."/>
            <person name="Marletaz F."/>
            <person name="Cho S.-J."/>
            <person name="Edsinger-Gonzales E."/>
            <person name="Havlak P."/>
            <person name="Kuo D.-H."/>
            <person name="Larsson T."/>
            <person name="Lv J."/>
            <person name="Arendt D."/>
            <person name="Savage R."/>
            <person name="Osoegawa K."/>
            <person name="de Jong P."/>
            <person name="Lindberg D.R."/>
            <person name="Seaver E.C."/>
            <person name="Weisblat D.A."/>
            <person name="Putnam N.H."/>
            <person name="Grigoriev I.V."/>
            <person name="Rokhsar D.S."/>
        </authorList>
    </citation>
    <scope>NUCLEOTIDE SEQUENCE</scope>
    <source>
        <strain evidence="13">I ESC-2004</strain>
    </source>
</reference>
<evidence type="ECO:0000313" key="13">
    <source>
        <dbReference type="Proteomes" id="UP000014760"/>
    </source>
</evidence>
<dbReference type="InterPro" id="IPR003439">
    <property type="entry name" value="ABC_transporter-like_ATP-bd"/>
</dbReference>
<dbReference type="InterPro" id="IPR003593">
    <property type="entry name" value="AAA+_ATPase"/>
</dbReference>
<evidence type="ECO:0000313" key="11">
    <source>
        <dbReference type="EMBL" id="ELU05777.1"/>
    </source>
</evidence>
<protein>
    <recommendedName>
        <fullName evidence="10">ABC transporter domain-containing protein</fullName>
    </recommendedName>
</protein>
<feature type="domain" description="ABC transporter" evidence="10">
    <location>
        <begin position="1395"/>
        <end position="1626"/>
    </location>
</feature>
<comment type="subcellular location">
    <subcellularLocation>
        <location evidence="1">Membrane</location>
        <topology evidence="1">Multi-pass membrane protein</topology>
    </subcellularLocation>
</comment>
<evidence type="ECO:0000313" key="12">
    <source>
        <dbReference type="EnsemblMetazoa" id="CapteP103477"/>
    </source>
</evidence>
<dbReference type="GO" id="GO:0005524">
    <property type="term" value="F:ATP binding"/>
    <property type="evidence" value="ECO:0007669"/>
    <property type="project" value="UniProtKB-KW"/>
</dbReference>
<keyword evidence="8 9" id="KW-0472">Membrane</keyword>
<evidence type="ECO:0000256" key="4">
    <source>
        <dbReference type="ARBA" id="ARBA00022737"/>
    </source>
</evidence>
<dbReference type="GO" id="GO:0005319">
    <property type="term" value="F:lipid transporter activity"/>
    <property type="evidence" value="ECO:0007669"/>
    <property type="project" value="TreeGrafter"/>
</dbReference>
<keyword evidence="6" id="KW-0067">ATP-binding</keyword>
<feature type="transmembrane region" description="Helical" evidence="9">
    <location>
        <begin position="236"/>
        <end position="257"/>
    </location>
</feature>
<dbReference type="HOGENOM" id="CLU_000604_19_1_1"/>
<dbReference type="CDD" id="cd03263">
    <property type="entry name" value="ABC_subfamily_A"/>
    <property type="match status" value="2"/>
</dbReference>
<dbReference type="Pfam" id="PF12698">
    <property type="entry name" value="ABC2_membrane_3"/>
    <property type="match status" value="2"/>
</dbReference>
<feature type="domain" description="ABC transporter" evidence="10">
    <location>
        <begin position="505"/>
        <end position="738"/>
    </location>
</feature>
<dbReference type="Pfam" id="PF23321">
    <property type="entry name" value="R1_ABCA1"/>
    <property type="match status" value="1"/>
</dbReference>
<feature type="transmembrane region" description="Helical" evidence="9">
    <location>
        <begin position="24"/>
        <end position="43"/>
    </location>
</feature>
<evidence type="ECO:0000256" key="3">
    <source>
        <dbReference type="ARBA" id="ARBA00022692"/>
    </source>
</evidence>
<evidence type="ECO:0000256" key="5">
    <source>
        <dbReference type="ARBA" id="ARBA00022741"/>
    </source>
</evidence>
<dbReference type="GO" id="GO:0016887">
    <property type="term" value="F:ATP hydrolysis activity"/>
    <property type="evidence" value="ECO:0007669"/>
    <property type="project" value="InterPro"/>
</dbReference>
<evidence type="ECO:0000256" key="9">
    <source>
        <dbReference type="SAM" id="Phobius"/>
    </source>
</evidence>
<feature type="transmembrane region" description="Helical" evidence="9">
    <location>
        <begin position="1171"/>
        <end position="1194"/>
    </location>
</feature>
<dbReference type="EMBL" id="AMQN01007708">
    <property type="status" value="NOT_ANNOTATED_CDS"/>
    <property type="molecule type" value="Genomic_DNA"/>
</dbReference>
<dbReference type="InterPro" id="IPR013525">
    <property type="entry name" value="ABC2_TM"/>
</dbReference>
<dbReference type="Gene3D" id="3.40.50.300">
    <property type="entry name" value="P-loop containing nucleotide triphosphate hydrolases"/>
    <property type="match status" value="2"/>
</dbReference>
<keyword evidence="5" id="KW-0547">Nucleotide-binding</keyword>
<feature type="transmembrane region" description="Helical" evidence="9">
    <location>
        <begin position="320"/>
        <end position="340"/>
    </location>
</feature>
<dbReference type="PANTHER" id="PTHR19229">
    <property type="entry name" value="ATP-BINDING CASSETTE TRANSPORTER SUBFAMILY A ABCA"/>
    <property type="match status" value="1"/>
</dbReference>
<dbReference type="SUPFAM" id="SSF52540">
    <property type="entry name" value="P-loop containing nucleoside triphosphate hydrolases"/>
    <property type="match status" value="2"/>
</dbReference>
<dbReference type="PROSITE" id="PS00211">
    <property type="entry name" value="ABC_TRANSPORTER_1"/>
    <property type="match status" value="1"/>
</dbReference>
<keyword evidence="13" id="KW-1185">Reference proteome</keyword>
<evidence type="ECO:0000256" key="2">
    <source>
        <dbReference type="ARBA" id="ARBA00022448"/>
    </source>
</evidence>
<feature type="transmembrane region" description="Helical" evidence="9">
    <location>
        <begin position="1235"/>
        <end position="1253"/>
    </location>
</feature>
<dbReference type="Pfam" id="PF00005">
    <property type="entry name" value="ABC_tran"/>
    <property type="match status" value="2"/>
</dbReference>
<proteinExistence type="predicted"/>
<sequence>MGESWKQFKLLLWKNWLLQKRKKLLTAFEIGVPVLFAVVIMLVRQLVDATQYDDITTWPQLPIGDDLPAGLRPLPGIDSWSLAFVPDTNLTRGIMRNAANRLGMDTKDMENFIASRNTSDNDIMMAIVFQNVIDSLPKDIRYKIRPLRFFSASDWRTTSLVPFWPENGPREPLEDDGGEPGYHREGFLHIQRAVAFGIIHAANSSADLNDTEILIKRYPYPPYLDDSFVVVLQYQFSFILLLSFVVVAPNIVKDVCLEKEKKLKESMKLMGLTSYLHWLAWFLKYLGFVSASSVFMTLAFHVDFGNGAMLNHTHFTITFLFLWLWAISIIMFCFLVSTFFSKASGGAAAGGILYLLTYVPFFFFLFQLQDIGTEVRIGTSFINNLAMGWGCVEFANYESIGVGVQWNNLASPISPDADYTMLYCYLILISDSVIYGVLTWYFDAVLPGDYGIPLPWYFPFTKSYWCGADLEHIDDDPNDILDYQKLSGIDSQYFEDSPRGIPPGLKIRNLTKKFVRDGQHKVAVDNMSLDMYEGQITSLLGHNGAGKTTTMFMLTGFIQPTSGTAFINGHDIRKDINSVRKSLGLCPQHDILFDTLTVHEHLTFFAKLKGCPEDKLESEVDNMISVLRLEDKRDVYSSSLSGGMKRKLSVGIALIAGSKIVILDEPTSGMDPEARRQTWEILQNQRKGRTMILSTHFMDEADLLGDRIAIMAEGVVQCYGSSFFLKNKYGAGYHMVMVKQPGCISSNVTKVITKFAPDAKLESNISAELSYVLPNESSGSFEALFTYLEEHSDDLMIESFGASVTTMEEVFLQVGERCDDTLEEYLQSGKRDAHQKSTIVDTSFSNPSFLTDDGTPTVVSLSKSESGFYCCYLINVSLQLTRNTGMTLQIQQFKAMFMKKFIHSKRNLIVSLVQLLTPLVFAIMGCAVIEVFPGPREPPTIALDLTHWENPVTNFHCNSTSNEIIELGKYYTQFAELNSKVIDIAENGFSDMDLYLGTEGVNDLDQFTRNDMLAATFDQDARTGTKTAVAHYNNQLYHNSAMSMNHVMNAIVAFFTEGRHVLFVENHPLPRSMDTAVQEELDSNITMGFIISWNVSFGMSFMIGTFIVFTIKERAMKSKHVQVVSGVHVANFWLSAFAWDLLNYLVPSILLLFVFMAFDIRAFTEGNNMGYVFLLFLLYAWAVLPFVYLLSFMFTVASSGYVWITVLNIFTGTAATLAVLILGAPGLGTEDVSEALEWLFYVILPNFCFGNAIDSLYANMETLIVCGDVTEAFCAGLEPLNITNPCCPNNCGNRCSKWQENVLAWEAPGIGRAMVFLGIQGFAFFAILFFIESGKGQSWAQKILASTNATENFEEDIEIGPDDMEGPREEDDDVLNEAKRIHDTPLKDLVQQDSLVLKEVQKFYGQFLAVNKLSVGIPQGECFGLLGVNGAGKTSTFKMLTGDEILSTGSAYLGGFSVVDEIKKAWRSLIGYCPQFDALIDQMTVRETLWMYSRLRGIKEEDIEAAIEKLIRGLLLEKHAEKQAGQLSGGNKRKLSTAIALIGDPPVIFLDEPTTGMDPMARRLLWDTLTKVRKSGRTLVLTSHSMEECEALCTRLAIMVNGKFQCLGSPQHLKNKFGEGYTVITKVASRDLNGAEGLVTIEERINKLKSYIETTFPGSILKDFHTTMLHYQIPSTGISWASIFGTMERAKEEYNIEDYSVCQTTLEQIFLSFARRQMPPREEGVSCGAKCSTCCKFFMCCKCCD</sequence>
<feature type="transmembrane region" description="Helical" evidence="9">
    <location>
        <begin position="1200"/>
        <end position="1223"/>
    </location>
</feature>
<reference evidence="11 13" key="2">
    <citation type="journal article" date="2013" name="Nature">
        <title>Insights into bilaterian evolution from three spiralian genomes.</title>
        <authorList>
            <person name="Simakov O."/>
            <person name="Marletaz F."/>
            <person name="Cho S.J."/>
            <person name="Edsinger-Gonzales E."/>
            <person name="Havlak P."/>
            <person name="Hellsten U."/>
            <person name="Kuo D.H."/>
            <person name="Larsson T."/>
            <person name="Lv J."/>
            <person name="Arendt D."/>
            <person name="Savage R."/>
            <person name="Osoegawa K."/>
            <person name="de Jong P."/>
            <person name="Grimwood J."/>
            <person name="Chapman J.A."/>
            <person name="Shapiro H."/>
            <person name="Aerts A."/>
            <person name="Otillar R.P."/>
            <person name="Terry A.Y."/>
            <person name="Boore J.L."/>
            <person name="Grigoriev I.V."/>
            <person name="Lindberg D.R."/>
            <person name="Seaver E.C."/>
            <person name="Weisblat D.A."/>
            <person name="Putnam N.H."/>
            <person name="Rokhsar D.S."/>
        </authorList>
    </citation>
    <scope>NUCLEOTIDE SEQUENCE</scope>
    <source>
        <strain evidence="11 13">I ESC-2004</strain>
    </source>
</reference>
<keyword evidence="2" id="KW-0813">Transport</keyword>
<feature type="transmembrane region" description="Helical" evidence="9">
    <location>
        <begin position="1087"/>
        <end position="1109"/>
    </location>
</feature>
<dbReference type="GO" id="GO:0140359">
    <property type="term" value="F:ABC-type transporter activity"/>
    <property type="evidence" value="ECO:0007669"/>
    <property type="project" value="InterPro"/>
</dbReference>
<dbReference type="FunFam" id="3.40.50.300:FF:000298">
    <property type="entry name" value="ATP-binding cassette sub-family A member 12"/>
    <property type="match status" value="1"/>
</dbReference>
<dbReference type="InterPro" id="IPR017871">
    <property type="entry name" value="ABC_transporter-like_CS"/>
</dbReference>
<dbReference type="InterPro" id="IPR056264">
    <property type="entry name" value="R2_ABCA1-4-like"/>
</dbReference>
<evidence type="ECO:0000256" key="8">
    <source>
        <dbReference type="ARBA" id="ARBA00023136"/>
    </source>
</evidence>
<dbReference type="STRING" id="283909.R7UPA9"/>
<reference evidence="12" key="3">
    <citation type="submission" date="2015-06" db="UniProtKB">
        <authorList>
            <consortium name="EnsemblMetazoa"/>
        </authorList>
    </citation>
    <scope>IDENTIFICATION</scope>
</reference>
<keyword evidence="4" id="KW-0677">Repeat</keyword>
<dbReference type="OMA" id="IGQEATY"/>
<keyword evidence="7 9" id="KW-1133">Transmembrane helix</keyword>
<feature type="transmembrane region" description="Helical" evidence="9">
    <location>
        <begin position="1310"/>
        <end position="1331"/>
    </location>
</feature>
<dbReference type="InterPro" id="IPR026082">
    <property type="entry name" value="ABCA"/>
</dbReference>
<evidence type="ECO:0000256" key="7">
    <source>
        <dbReference type="ARBA" id="ARBA00022989"/>
    </source>
</evidence>
<dbReference type="EnsemblMetazoa" id="CapteT103477">
    <property type="protein sequence ID" value="CapteP103477"/>
    <property type="gene ID" value="CapteG103477"/>
</dbReference>
<evidence type="ECO:0000256" key="6">
    <source>
        <dbReference type="ARBA" id="ARBA00022840"/>
    </source>
</evidence>
<dbReference type="GO" id="GO:0016020">
    <property type="term" value="C:membrane"/>
    <property type="evidence" value="ECO:0007669"/>
    <property type="project" value="UniProtKB-SubCell"/>
</dbReference>
<dbReference type="EMBL" id="KB301235">
    <property type="protein sequence ID" value="ELU05777.1"/>
    <property type="molecule type" value="Genomic_DNA"/>
</dbReference>
<dbReference type="PANTHER" id="PTHR19229:SF250">
    <property type="entry name" value="ABC TRANSPORTER DOMAIN-CONTAINING PROTEIN-RELATED"/>
    <property type="match status" value="1"/>
</dbReference>
<name>R7UPA9_CAPTE</name>
<accession>R7UPA9</accession>
<keyword evidence="3 9" id="KW-0812">Transmembrane</keyword>
<evidence type="ECO:0000256" key="1">
    <source>
        <dbReference type="ARBA" id="ARBA00004141"/>
    </source>
</evidence>
<dbReference type="OrthoDB" id="6512918at2759"/>
<dbReference type="InterPro" id="IPR027417">
    <property type="entry name" value="P-loop_NTPase"/>
</dbReference>
<dbReference type="Proteomes" id="UP000014760">
    <property type="component" value="Unassembled WGS sequence"/>
</dbReference>
<evidence type="ECO:0000259" key="10">
    <source>
        <dbReference type="PROSITE" id="PS50893"/>
    </source>
</evidence>
<dbReference type="PROSITE" id="PS50893">
    <property type="entry name" value="ABC_TRANSPORTER_2"/>
    <property type="match status" value="2"/>
</dbReference>
<feature type="transmembrane region" description="Helical" evidence="9">
    <location>
        <begin position="347"/>
        <end position="366"/>
    </location>
</feature>